<evidence type="ECO:0000256" key="7">
    <source>
        <dbReference type="ARBA" id="ARBA00022989"/>
    </source>
</evidence>
<sequence length="371" mass="42411">MNNEVIKKRRAAEAPSKLLALEAPMSHFDIFLVNFSSLIVVSAPVWLPSLLVYTYKKWKNAPKSTNEERRKRALYRNLLIGMLAVIIVGPHRHHKFGDLINARKWRVWKAWLKYVSFEVINDQKGEKNKTSSFDPKKDQAILSFVPHGIVPYGLALAGLPQDAVDLIGPFRPVIASATKLFPMGRTLMGWMNSVEANKYKVNQALSQGDRIGVCPGGISEMFENYPKPGRHPDEECVILNSRKGFIKMALKHNIPIIPIFNFGSSKLLKRWESPLLEKASNILRVSICLCFGKYGLPLAFRKRLWYVIGQALHPSDLGVSDPSYISNLDESSDEFRQYVDVMHTRFCDEIKYLFDKYKDDYGWGHRTLRIV</sequence>
<evidence type="ECO:0000256" key="10">
    <source>
        <dbReference type="ARBA" id="ARBA00023315"/>
    </source>
</evidence>
<keyword evidence="7 11" id="KW-1133">Transmembrane helix</keyword>
<keyword evidence="4 11" id="KW-0808">Transferase</keyword>
<feature type="transmembrane region" description="Helical" evidence="11">
    <location>
        <begin position="74"/>
        <end position="91"/>
    </location>
</feature>
<dbReference type="EMBL" id="HBIO01005936">
    <property type="protein sequence ID" value="CAE0459440.1"/>
    <property type="molecule type" value="Transcribed_RNA"/>
</dbReference>
<keyword evidence="8" id="KW-0443">Lipid metabolism</keyword>
<evidence type="ECO:0000256" key="3">
    <source>
        <dbReference type="ARBA" id="ARBA00022516"/>
    </source>
</evidence>
<organism evidence="12">
    <name type="scientific">Chaetoceros debilis</name>
    <dbReference type="NCBI Taxonomy" id="122233"/>
    <lineage>
        <taxon>Eukaryota</taxon>
        <taxon>Sar</taxon>
        <taxon>Stramenopiles</taxon>
        <taxon>Ochrophyta</taxon>
        <taxon>Bacillariophyta</taxon>
        <taxon>Coscinodiscophyceae</taxon>
        <taxon>Chaetocerotophycidae</taxon>
        <taxon>Chaetocerotales</taxon>
        <taxon>Chaetocerotaceae</taxon>
        <taxon>Chaetoceros</taxon>
    </lineage>
</organism>
<evidence type="ECO:0000313" key="12">
    <source>
        <dbReference type="EMBL" id="CAE0459440.1"/>
    </source>
</evidence>
<gene>
    <name evidence="12" type="ORF">CDEB00056_LOCUS4281</name>
</gene>
<reference evidence="12" key="1">
    <citation type="submission" date="2021-01" db="EMBL/GenBank/DDBJ databases">
        <authorList>
            <person name="Corre E."/>
            <person name="Pelletier E."/>
            <person name="Niang G."/>
            <person name="Scheremetjew M."/>
            <person name="Finn R."/>
            <person name="Kale V."/>
            <person name="Holt S."/>
            <person name="Cochrane G."/>
            <person name="Meng A."/>
            <person name="Brown T."/>
            <person name="Cohen L."/>
        </authorList>
    </citation>
    <scope>NUCLEOTIDE SEQUENCE</scope>
    <source>
        <strain evidence="12">MM31A-1</strain>
    </source>
</reference>
<keyword evidence="10" id="KW-0012">Acyltransferase</keyword>
<evidence type="ECO:0000256" key="6">
    <source>
        <dbReference type="ARBA" id="ARBA00022824"/>
    </source>
</evidence>
<keyword evidence="5 11" id="KW-0812">Transmembrane</keyword>
<dbReference type="GO" id="GO:0019432">
    <property type="term" value="P:triglyceride biosynthetic process"/>
    <property type="evidence" value="ECO:0007669"/>
    <property type="project" value="TreeGrafter"/>
</dbReference>
<keyword evidence="3" id="KW-0444">Lipid biosynthesis</keyword>
<feature type="transmembrane region" description="Helical" evidence="11">
    <location>
        <begin position="30"/>
        <end position="53"/>
    </location>
</feature>
<evidence type="ECO:0000256" key="5">
    <source>
        <dbReference type="ARBA" id="ARBA00022692"/>
    </source>
</evidence>
<keyword evidence="6 11" id="KW-0256">Endoplasmic reticulum</keyword>
<dbReference type="Pfam" id="PF03982">
    <property type="entry name" value="DAGAT"/>
    <property type="match status" value="1"/>
</dbReference>
<dbReference type="AlphaFoldDB" id="A0A7S3PYQ8"/>
<proteinExistence type="inferred from homology"/>
<evidence type="ECO:0000256" key="9">
    <source>
        <dbReference type="ARBA" id="ARBA00023136"/>
    </source>
</evidence>
<keyword evidence="9 11" id="KW-0472">Membrane</keyword>
<protein>
    <recommendedName>
        <fullName evidence="11">Acyltransferase</fullName>
        <ecNumber evidence="11">2.3.1.-</ecNumber>
    </recommendedName>
</protein>
<evidence type="ECO:0000256" key="4">
    <source>
        <dbReference type="ARBA" id="ARBA00022679"/>
    </source>
</evidence>
<name>A0A7S3PYQ8_9STRA</name>
<evidence type="ECO:0000256" key="8">
    <source>
        <dbReference type="ARBA" id="ARBA00023098"/>
    </source>
</evidence>
<dbReference type="GO" id="GO:0004144">
    <property type="term" value="F:diacylglycerol O-acyltransferase activity"/>
    <property type="evidence" value="ECO:0007669"/>
    <property type="project" value="TreeGrafter"/>
</dbReference>
<dbReference type="PANTHER" id="PTHR12317:SF63">
    <property type="entry name" value="DIACYLGLYCEROL O-ACYLTRANSFERASE 2"/>
    <property type="match status" value="1"/>
</dbReference>
<dbReference type="InterPro" id="IPR007130">
    <property type="entry name" value="DAGAT"/>
</dbReference>
<dbReference type="PANTHER" id="PTHR12317">
    <property type="entry name" value="DIACYLGLYCEROL O-ACYLTRANSFERASE"/>
    <property type="match status" value="1"/>
</dbReference>
<comment type="similarity">
    <text evidence="2 11">Belongs to the diacylglycerol acyltransferase family.</text>
</comment>
<comment type="subcellular location">
    <subcellularLocation>
        <location evidence="1 11">Endoplasmic reticulum membrane</location>
        <topology evidence="1 11">Multi-pass membrane protein</topology>
    </subcellularLocation>
</comment>
<dbReference type="EC" id="2.3.1.-" evidence="11"/>
<dbReference type="GO" id="GO:0005789">
    <property type="term" value="C:endoplasmic reticulum membrane"/>
    <property type="evidence" value="ECO:0007669"/>
    <property type="project" value="UniProtKB-SubCell"/>
</dbReference>
<evidence type="ECO:0000256" key="2">
    <source>
        <dbReference type="ARBA" id="ARBA00005420"/>
    </source>
</evidence>
<evidence type="ECO:0000256" key="11">
    <source>
        <dbReference type="RuleBase" id="RU367023"/>
    </source>
</evidence>
<accession>A0A7S3PYQ8</accession>
<evidence type="ECO:0000256" key="1">
    <source>
        <dbReference type="ARBA" id="ARBA00004477"/>
    </source>
</evidence>